<name>A0A1T2X5T6_9BACL</name>
<sequence length="301" mass="35967">MVRYMIGQYGGFDVAKYRRDFKEGFHGIEACLFSTEEDIVLLREESKRRGYHIGVHFPFRAGQSRFRDALSLSQDDEIRSHAYQLMENELAYLAQVEPDYVLFHYPKPVILDDRVDWKSWRFDDPIEYRYESQITFEELSEKSEYLFQWLTDRSDTYHFIPILEFDALNRYIYDTDLVVNLLHRYPKIKLCLDTARLHLQAMIDPNFDAKFILKKYAKYAELIHLSNAQVLDGTVQQRHYPVLPELNPAEGWAPIQDYLQLIFEENKQVRILFEHRSDLIGDEELLRCYAWVDELFTKHAL</sequence>
<proteinExistence type="predicted"/>
<dbReference type="EMBL" id="MSZX01000009">
    <property type="protein sequence ID" value="OPA75261.1"/>
    <property type="molecule type" value="Genomic_DNA"/>
</dbReference>
<comment type="caution">
    <text evidence="1">The sequence shown here is derived from an EMBL/GenBank/DDBJ whole genome shotgun (WGS) entry which is preliminary data.</text>
</comment>
<dbReference type="AlphaFoldDB" id="A0A1T2X5T6"/>
<evidence type="ECO:0000313" key="2">
    <source>
        <dbReference type="Proteomes" id="UP000190188"/>
    </source>
</evidence>
<evidence type="ECO:0008006" key="3">
    <source>
        <dbReference type="Google" id="ProtNLM"/>
    </source>
</evidence>
<dbReference type="InterPro" id="IPR036237">
    <property type="entry name" value="Xyl_isomerase-like_sf"/>
</dbReference>
<reference evidence="1 2" key="1">
    <citation type="submission" date="2017-01" db="EMBL/GenBank/DDBJ databases">
        <title>Genome analysis of Paenibacillus selenitrireducens ES3-24.</title>
        <authorList>
            <person name="Xu D."/>
            <person name="Yao R."/>
            <person name="Zheng S."/>
        </authorList>
    </citation>
    <scope>NUCLEOTIDE SEQUENCE [LARGE SCALE GENOMIC DNA]</scope>
    <source>
        <strain evidence="1 2">ES3-24</strain>
    </source>
</reference>
<evidence type="ECO:0000313" key="1">
    <source>
        <dbReference type="EMBL" id="OPA75261.1"/>
    </source>
</evidence>
<accession>A0A1T2X5T6</accession>
<dbReference type="SUPFAM" id="SSF51658">
    <property type="entry name" value="Xylose isomerase-like"/>
    <property type="match status" value="1"/>
</dbReference>
<dbReference type="RefSeq" id="WP_078501334.1">
    <property type="nucleotide sequence ID" value="NZ_MSZX01000009.1"/>
</dbReference>
<protein>
    <recommendedName>
        <fullName evidence="3">Xylose isomerase-like TIM barrel domain-containing protein</fullName>
    </recommendedName>
</protein>
<gene>
    <name evidence="1" type="ORF">BVG16_21935</name>
</gene>
<dbReference type="OrthoDB" id="1890113at2"/>
<dbReference type="Gene3D" id="3.20.20.150">
    <property type="entry name" value="Divalent-metal-dependent TIM barrel enzymes"/>
    <property type="match status" value="1"/>
</dbReference>
<organism evidence="1 2">
    <name type="scientific">Paenibacillus selenitireducens</name>
    <dbReference type="NCBI Taxonomy" id="1324314"/>
    <lineage>
        <taxon>Bacteria</taxon>
        <taxon>Bacillati</taxon>
        <taxon>Bacillota</taxon>
        <taxon>Bacilli</taxon>
        <taxon>Bacillales</taxon>
        <taxon>Paenibacillaceae</taxon>
        <taxon>Paenibacillus</taxon>
    </lineage>
</organism>
<keyword evidence="2" id="KW-1185">Reference proteome</keyword>
<dbReference type="Proteomes" id="UP000190188">
    <property type="component" value="Unassembled WGS sequence"/>
</dbReference>
<dbReference type="STRING" id="1324314.BVG16_21935"/>